<dbReference type="Proteomes" id="UP000663760">
    <property type="component" value="Chromosome 5"/>
</dbReference>
<comment type="similarity">
    <text evidence="1 4">Belongs to the plant dirigent protein family.</text>
</comment>
<dbReference type="Pfam" id="PF03018">
    <property type="entry name" value="Dirigent"/>
    <property type="match status" value="1"/>
</dbReference>
<comment type="function">
    <text evidence="4">Dirigent proteins impart stereoselectivity on the phenoxy radical-coupling reaction, yielding optically active lignans from two molecules of coniferyl alcohol in the biosynthesis of lignans, flavonolignans, and alkaloids and thus plays a central role in plant secondary metabolism.</text>
</comment>
<proteinExistence type="inferred from homology"/>
<protein>
    <recommendedName>
        <fullName evidence="4">Dirigent protein</fullName>
    </recommendedName>
</protein>
<comment type="subunit">
    <text evidence="2 4">Homodimer.</text>
</comment>
<reference evidence="5" key="1">
    <citation type="submission" date="2020-02" db="EMBL/GenBank/DDBJ databases">
        <authorList>
            <person name="Scholz U."/>
            <person name="Mascher M."/>
            <person name="Fiebig A."/>
        </authorList>
    </citation>
    <scope>NUCLEOTIDE SEQUENCE</scope>
</reference>
<keyword evidence="4" id="KW-0732">Signal</keyword>
<evidence type="ECO:0000256" key="2">
    <source>
        <dbReference type="ARBA" id="ARBA00011738"/>
    </source>
</evidence>
<evidence type="ECO:0000256" key="3">
    <source>
        <dbReference type="ARBA" id="ARBA00022525"/>
    </source>
</evidence>
<keyword evidence="3 4" id="KW-0964">Secreted</keyword>
<dbReference type="OrthoDB" id="1864232at2759"/>
<feature type="chain" id="PRO_5029931901" description="Dirigent protein" evidence="4">
    <location>
        <begin position="24"/>
        <end position="226"/>
    </location>
</feature>
<keyword evidence="4" id="KW-0052">Apoplast</keyword>
<dbReference type="InterPro" id="IPR044859">
    <property type="entry name" value="Allene_oxi_cyc_Dirigent"/>
</dbReference>
<sequence length="226" mass="23744">MASILRASSVWVCLFLLLAAVNGQDDFDIGEERKTHLNFFFHDIVSGPNATAVAIVQSSVMNSTAGRFGLVVMVDNALTEGPNISSKLIGRAQGFYATASQGDLALLMTMNFYFIDGVYNGSTLAILGRNSAASQTREISVVGGTGYFRLAQGYAIAKTGSWNATSGDAVVEYDVYVVHKGPASASTSNPGGAPGSGQTSAGSRSTVYFPVLLLLQAAYFLCFLGH</sequence>
<evidence type="ECO:0000313" key="6">
    <source>
        <dbReference type="Proteomes" id="UP000663760"/>
    </source>
</evidence>
<evidence type="ECO:0000256" key="1">
    <source>
        <dbReference type="ARBA" id="ARBA00010746"/>
    </source>
</evidence>
<keyword evidence="6" id="KW-1185">Reference proteome</keyword>
<dbReference type="EMBL" id="LR746268">
    <property type="protein sequence ID" value="CAA7396668.1"/>
    <property type="molecule type" value="Genomic_DNA"/>
</dbReference>
<dbReference type="Gene3D" id="2.40.480.10">
    <property type="entry name" value="Allene oxide cyclase-like"/>
    <property type="match status" value="1"/>
</dbReference>
<dbReference type="PANTHER" id="PTHR21495">
    <property type="entry name" value="NUCLEOPORIN-RELATED"/>
    <property type="match status" value="1"/>
</dbReference>
<organism evidence="5 6">
    <name type="scientific">Spirodela intermedia</name>
    <name type="common">Intermediate duckweed</name>
    <dbReference type="NCBI Taxonomy" id="51605"/>
    <lineage>
        <taxon>Eukaryota</taxon>
        <taxon>Viridiplantae</taxon>
        <taxon>Streptophyta</taxon>
        <taxon>Embryophyta</taxon>
        <taxon>Tracheophyta</taxon>
        <taxon>Spermatophyta</taxon>
        <taxon>Magnoliopsida</taxon>
        <taxon>Liliopsida</taxon>
        <taxon>Araceae</taxon>
        <taxon>Lemnoideae</taxon>
        <taxon>Spirodela</taxon>
    </lineage>
</organism>
<dbReference type="GO" id="GO:0009699">
    <property type="term" value="P:phenylpropanoid biosynthetic process"/>
    <property type="evidence" value="ECO:0007669"/>
    <property type="project" value="UniProtKB-ARBA"/>
</dbReference>
<evidence type="ECO:0000256" key="4">
    <source>
        <dbReference type="RuleBase" id="RU363099"/>
    </source>
</evidence>
<feature type="signal peptide" evidence="4">
    <location>
        <begin position="1"/>
        <end position="23"/>
    </location>
</feature>
<dbReference type="AlphaFoldDB" id="A0A7I8KHW1"/>
<comment type="subcellular location">
    <subcellularLocation>
        <location evidence="4">Secreted</location>
        <location evidence="4">Extracellular space</location>
        <location evidence="4">Apoplast</location>
    </subcellularLocation>
</comment>
<accession>A0A7I8KHW1</accession>
<name>A0A7I8KHW1_SPIIN</name>
<gene>
    <name evidence="5" type="ORF">SI8410_05007331</name>
</gene>
<evidence type="ECO:0000313" key="5">
    <source>
        <dbReference type="EMBL" id="CAA7396668.1"/>
    </source>
</evidence>
<dbReference type="GO" id="GO:0048046">
    <property type="term" value="C:apoplast"/>
    <property type="evidence" value="ECO:0007669"/>
    <property type="project" value="UniProtKB-SubCell"/>
</dbReference>
<dbReference type="InterPro" id="IPR004265">
    <property type="entry name" value="Dirigent"/>
</dbReference>